<gene>
    <name evidence="2" type="ORF">J2W88_002104</name>
    <name evidence="3" type="ORF">J2W93_003296</name>
</gene>
<feature type="domain" description="VOC" evidence="1">
    <location>
        <begin position="1"/>
        <end position="127"/>
    </location>
</feature>
<dbReference type="EMBL" id="JAVDTS010000004">
    <property type="protein sequence ID" value="MDR6838455.1"/>
    <property type="molecule type" value="Genomic_DNA"/>
</dbReference>
<dbReference type="InterPro" id="IPR037523">
    <property type="entry name" value="VOC_core"/>
</dbReference>
<dbReference type="PROSITE" id="PS51819">
    <property type="entry name" value="VOC"/>
    <property type="match status" value="1"/>
</dbReference>
<dbReference type="PANTHER" id="PTHR35006:SF1">
    <property type="entry name" value="BLL2941 PROTEIN"/>
    <property type="match status" value="1"/>
</dbReference>
<dbReference type="SUPFAM" id="SSF54593">
    <property type="entry name" value="Glyoxalase/Bleomycin resistance protein/Dihydroxybiphenyl dioxygenase"/>
    <property type="match status" value="1"/>
</dbReference>
<comment type="caution">
    <text evidence="2">The sequence shown here is derived from an EMBL/GenBank/DDBJ whole genome shotgun (WGS) entry which is preliminary data.</text>
</comment>
<dbReference type="PANTHER" id="PTHR35006">
    <property type="entry name" value="GLYOXALASE FAMILY PROTEIN (AFU_ORTHOLOGUE AFUA_5G14830)"/>
    <property type="match status" value="1"/>
</dbReference>
<dbReference type="Proteomes" id="UP001249076">
    <property type="component" value="Unassembled WGS sequence"/>
</dbReference>
<dbReference type="RefSeq" id="WP_209819461.1">
    <property type="nucleotide sequence ID" value="NZ_JAVDTL010000003.1"/>
</dbReference>
<evidence type="ECO:0000313" key="2">
    <source>
        <dbReference type="EMBL" id="MDR6766829.1"/>
    </source>
</evidence>
<name>A0AAJ2F1P8_ACIDE</name>
<dbReference type="Pfam" id="PF00903">
    <property type="entry name" value="Glyoxalase"/>
    <property type="match status" value="1"/>
</dbReference>
<protein>
    <submittedName>
        <fullName evidence="2">Lactoylglutathione lyase</fullName>
        <ecNumber evidence="2">4.4.1.5</ecNumber>
    </submittedName>
</protein>
<proteinExistence type="predicted"/>
<evidence type="ECO:0000313" key="3">
    <source>
        <dbReference type="EMBL" id="MDR6838455.1"/>
    </source>
</evidence>
<dbReference type="EMBL" id="JAVDTL010000003">
    <property type="protein sequence ID" value="MDR6766829.1"/>
    <property type="molecule type" value="Genomic_DNA"/>
</dbReference>
<evidence type="ECO:0000313" key="4">
    <source>
        <dbReference type="Proteomes" id="UP001249076"/>
    </source>
</evidence>
<dbReference type="EC" id="4.4.1.5" evidence="2"/>
<dbReference type="InterPro" id="IPR004360">
    <property type="entry name" value="Glyas_Fos-R_dOase_dom"/>
</dbReference>
<dbReference type="Proteomes" id="UP001253458">
    <property type="component" value="Unassembled WGS sequence"/>
</dbReference>
<dbReference type="AlphaFoldDB" id="A0AAJ2F1P8"/>
<dbReference type="CDD" id="cd07262">
    <property type="entry name" value="VOC_like"/>
    <property type="match status" value="1"/>
</dbReference>
<evidence type="ECO:0000259" key="1">
    <source>
        <dbReference type="PROSITE" id="PS51819"/>
    </source>
</evidence>
<keyword evidence="4" id="KW-1185">Reference proteome</keyword>
<dbReference type="InterPro" id="IPR029068">
    <property type="entry name" value="Glyas_Bleomycin-R_OHBP_Dase"/>
</dbReference>
<dbReference type="Gene3D" id="3.10.180.10">
    <property type="entry name" value="2,3-Dihydroxybiphenyl 1,2-Dioxygenase, domain 1"/>
    <property type="match status" value="1"/>
</dbReference>
<keyword evidence="2" id="KW-0456">Lyase</keyword>
<accession>A0AAJ2F1P8</accession>
<dbReference type="GO" id="GO:0004462">
    <property type="term" value="F:lactoylglutathione lyase activity"/>
    <property type="evidence" value="ECO:0007669"/>
    <property type="project" value="UniProtKB-EC"/>
</dbReference>
<sequence length="131" mass="14341">MLSHVFMGISDFERALAFYRPVLSILGVKERFCEPDRPWAGWESNPGPRPLFVIARPFNGEVPQPGNGTMVAFAAATRDQVDAAHALALSLGAVCEGRPGLRPEYHAHYYGAYFRDPDGNKLCVACHAAPL</sequence>
<organism evidence="2 5">
    <name type="scientific">Acidovorax delafieldii</name>
    <name type="common">Pseudomonas delafieldii</name>
    <dbReference type="NCBI Taxonomy" id="47920"/>
    <lineage>
        <taxon>Bacteria</taxon>
        <taxon>Pseudomonadati</taxon>
        <taxon>Pseudomonadota</taxon>
        <taxon>Betaproteobacteria</taxon>
        <taxon>Burkholderiales</taxon>
        <taxon>Comamonadaceae</taxon>
        <taxon>Acidovorax</taxon>
    </lineage>
</organism>
<evidence type="ECO:0000313" key="5">
    <source>
        <dbReference type="Proteomes" id="UP001253458"/>
    </source>
</evidence>
<reference evidence="2 4" key="1">
    <citation type="submission" date="2023-07" db="EMBL/GenBank/DDBJ databases">
        <title>Sorghum-associated microbial communities from plants grown in Nebraska, USA.</title>
        <authorList>
            <person name="Schachtman D."/>
        </authorList>
    </citation>
    <scope>NUCLEOTIDE SEQUENCE</scope>
    <source>
        <strain evidence="3 4">BE105</strain>
        <strain evidence="2">BE69</strain>
    </source>
</reference>